<dbReference type="RefSeq" id="WP_308451666.1">
    <property type="nucleotide sequence ID" value="NZ_JAJEPU010000032.1"/>
</dbReference>
<keyword evidence="1" id="KW-0812">Transmembrane</keyword>
<keyword evidence="1" id="KW-0472">Membrane</keyword>
<evidence type="ECO:0000256" key="1">
    <source>
        <dbReference type="SAM" id="Phobius"/>
    </source>
</evidence>
<keyword evidence="3" id="KW-1185">Reference proteome</keyword>
<dbReference type="Proteomes" id="UP001198962">
    <property type="component" value="Unassembled WGS sequence"/>
</dbReference>
<name>A0AAE3ARH9_9FIRM</name>
<organism evidence="2 3">
    <name type="scientific">Brotaphodocola catenula</name>
    <dbReference type="NCBI Taxonomy" id="2885361"/>
    <lineage>
        <taxon>Bacteria</taxon>
        <taxon>Bacillati</taxon>
        <taxon>Bacillota</taxon>
        <taxon>Clostridia</taxon>
        <taxon>Lachnospirales</taxon>
        <taxon>Lachnospiraceae</taxon>
        <taxon>Brotaphodocola</taxon>
    </lineage>
</organism>
<evidence type="ECO:0000313" key="2">
    <source>
        <dbReference type="EMBL" id="MCC2165325.1"/>
    </source>
</evidence>
<accession>A0AAE3ARH9</accession>
<proteinExistence type="predicted"/>
<dbReference type="AlphaFoldDB" id="A0AAE3ARH9"/>
<reference evidence="2" key="1">
    <citation type="submission" date="2021-10" db="EMBL/GenBank/DDBJ databases">
        <title>Anaerobic single-cell dispensing facilitates the cultivation of human gut bacteria.</title>
        <authorList>
            <person name="Afrizal A."/>
        </authorList>
    </citation>
    <scope>NUCLEOTIDE SEQUENCE</scope>
    <source>
        <strain evidence="2">CLA-AA-H274</strain>
    </source>
</reference>
<evidence type="ECO:0000313" key="3">
    <source>
        <dbReference type="Proteomes" id="UP001198962"/>
    </source>
</evidence>
<dbReference type="EMBL" id="JAJEPU010000032">
    <property type="protein sequence ID" value="MCC2165325.1"/>
    <property type="molecule type" value="Genomic_DNA"/>
</dbReference>
<gene>
    <name evidence="2" type="ORF">LKD32_10665</name>
</gene>
<feature type="transmembrane region" description="Helical" evidence="1">
    <location>
        <begin position="21"/>
        <end position="45"/>
    </location>
</feature>
<keyword evidence="1" id="KW-1133">Transmembrane helix</keyword>
<protein>
    <submittedName>
        <fullName evidence="2">Uncharacterized protein</fullName>
    </submittedName>
</protein>
<sequence>MGKKMDFYTGGRGMQSVQLSASGIWVTLIFGVILYLFTFAFRMVLFDSTD</sequence>
<comment type="caution">
    <text evidence="2">The sequence shown here is derived from an EMBL/GenBank/DDBJ whole genome shotgun (WGS) entry which is preliminary data.</text>
</comment>